<protein>
    <recommendedName>
        <fullName evidence="1">RNA-directed DNA polymerase</fullName>
        <ecNumber evidence="1">2.7.7.49</ecNumber>
    </recommendedName>
</protein>
<evidence type="ECO:0000256" key="3">
    <source>
        <dbReference type="ARBA" id="ARBA00022695"/>
    </source>
</evidence>
<reference evidence="13 14" key="1">
    <citation type="submission" date="2023-03" db="EMBL/GenBank/DDBJ databases">
        <title>Draft assemblies of triclosan tolerant bacteria isolated from returned activated sludge.</title>
        <authorList>
            <person name="Van Hamelsveld S."/>
        </authorList>
    </citation>
    <scope>NUCLEOTIDE SEQUENCE [LARGE SCALE GENOMIC DNA]</scope>
    <source>
        <strain evidence="13 14">GW210010_S58</strain>
    </source>
</reference>
<feature type="transmembrane region" description="Helical" evidence="11">
    <location>
        <begin position="616"/>
        <end position="632"/>
    </location>
</feature>
<dbReference type="InterPro" id="IPR000477">
    <property type="entry name" value="RT_dom"/>
</dbReference>
<evidence type="ECO:0000256" key="11">
    <source>
        <dbReference type="SAM" id="Phobius"/>
    </source>
</evidence>
<dbReference type="InterPro" id="IPR000123">
    <property type="entry name" value="Reverse_transcriptase_msDNA"/>
</dbReference>
<dbReference type="PRINTS" id="PR00866">
    <property type="entry name" value="RNADNAPOLMS"/>
</dbReference>
<keyword evidence="3" id="KW-0548">Nucleotidyltransferase</keyword>
<dbReference type="SUPFAM" id="SSF56672">
    <property type="entry name" value="DNA/RNA polymerases"/>
    <property type="match status" value="1"/>
</dbReference>
<keyword evidence="2" id="KW-0808">Transferase</keyword>
<keyword evidence="11" id="KW-0812">Transmembrane</keyword>
<evidence type="ECO:0000256" key="8">
    <source>
        <dbReference type="ARBA" id="ARBA00034120"/>
    </source>
</evidence>
<keyword evidence="7" id="KW-0051">Antiviral defense</keyword>
<dbReference type="PROSITE" id="PS50878">
    <property type="entry name" value="RT_POL"/>
    <property type="match status" value="1"/>
</dbReference>
<dbReference type="InterPro" id="IPR051083">
    <property type="entry name" value="GrpII_Intron_Splice-Mob/Def"/>
</dbReference>
<evidence type="ECO:0000256" key="6">
    <source>
        <dbReference type="ARBA" id="ARBA00022918"/>
    </source>
</evidence>
<evidence type="ECO:0000256" key="1">
    <source>
        <dbReference type="ARBA" id="ARBA00012493"/>
    </source>
</evidence>
<gene>
    <name evidence="13" type="ORF">P3W85_07050</name>
</gene>
<evidence type="ECO:0000313" key="13">
    <source>
        <dbReference type="EMBL" id="MDF3832703.1"/>
    </source>
</evidence>
<dbReference type="EMBL" id="JARJLM010000125">
    <property type="protein sequence ID" value="MDF3832703.1"/>
    <property type="molecule type" value="Genomic_DNA"/>
</dbReference>
<keyword evidence="4" id="KW-0479">Metal-binding</keyword>
<dbReference type="InterPro" id="IPR043502">
    <property type="entry name" value="DNA/RNA_pol_sf"/>
</dbReference>
<proteinExistence type="inferred from homology"/>
<name>A0ABT6AJB5_9BURK</name>
<dbReference type="RefSeq" id="WP_276264251.1">
    <property type="nucleotide sequence ID" value="NZ_JARJLM010000125.1"/>
</dbReference>
<keyword evidence="11" id="KW-0472">Membrane</keyword>
<feature type="region of interest" description="Disordered" evidence="10">
    <location>
        <begin position="489"/>
        <end position="564"/>
    </location>
</feature>
<keyword evidence="5" id="KW-0460">Magnesium</keyword>
<dbReference type="Proteomes" id="UP001216674">
    <property type="component" value="Unassembled WGS sequence"/>
</dbReference>
<dbReference type="EC" id="2.7.7.49" evidence="1"/>
<evidence type="ECO:0000256" key="7">
    <source>
        <dbReference type="ARBA" id="ARBA00023118"/>
    </source>
</evidence>
<feature type="domain" description="Reverse transcriptase" evidence="12">
    <location>
        <begin position="164"/>
        <end position="398"/>
    </location>
</feature>
<accession>A0ABT6AJB5</accession>
<comment type="similarity">
    <text evidence="8">Belongs to the bacterial reverse transcriptase family.</text>
</comment>
<evidence type="ECO:0000256" key="10">
    <source>
        <dbReference type="SAM" id="MobiDB-lite"/>
    </source>
</evidence>
<dbReference type="CDD" id="cd03487">
    <property type="entry name" value="RT_Bac_retron_II"/>
    <property type="match status" value="1"/>
</dbReference>
<evidence type="ECO:0000259" key="12">
    <source>
        <dbReference type="PROSITE" id="PS50878"/>
    </source>
</evidence>
<comment type="caution">
    <text evidence="13">The sequence shown here is derived from an EMBL/GenBank/DDBJ whole genome shotgun (WGS) entry which is preliminary data.</text>
</comment>
<feature type="transmembrane region" description="Helical" evidence="11">
    <location>
        <begin position="576"/>
        <end position="609"/>
    </location>
</feature>
<evidence type="ECO:0000256" key="5">
    <source>
        <dbReference type="ARBA" id="ARBA00022842"/>
    </source>
</evidence>
<evidence type="ECO:0000313" key="14">
    <source>
        <dbReference type="Proteomes" id="UP001216674"/>
    </source>
</evidence>
<keyword evidence="14" id="KW-1185">Reference proteome</keyword>
<evidence type="ECO:0000256" key="4">
    <source>
        <dbReference type="ARBA" id="ARBA00022723"/>
    </source>
</evidence>
<evidence type="ECO:0000256" key="2">
    <source>
        <dbReference type="ARBA" id="ARBA00022679"/>
    </source>
</evidence>
<comment type="catalytic activity">
    <reaction evidence="9">
        <text>DNA(n) + a 2'-deoxyribonucleoside 5'-triphosphate = DNA(n+1) + diphosphate</text>
        <dbReference type="Rhea" id="RHEA:22508"/>
        <dbReference type="Rhea" id="RHEA-COMP:17339"/>
        <dbReference type="Rhea" id="RHEA-COMP:17340"/>
        <dbReference type="ChEBI" id="CHEBI:33019"/>
        <dbReference type="ChEBI" id="CHEBI:61560"/>
        <dbReference type="ChEBI" id="CHEBI:173112"/>
        <dbReference type="EC" id="2.7.7.49"/>
    </reaction>
</comment>
<dbReference type="Pfam" id="PF00078">
    <property type="entry name" value="RVT_1"/>
    <property type="match status" value="1"/>
</dbReference>
<keyword evidence="11" id="KW-1133">Transmembrane helix</keyword>
<evidence type="ECO:0000256" key="9">
    <source>
        <dbReference type="ARBA" id="ARBA00048173"/>
    </source>
</evidence>
<organism evidence="13 14">
    <name type="scientific">Cupriavidus basilensis</name>
    <dbReference type="NCBI Taxonomy" id="68895"/>
    <lineage>
        <taxon>Bacteria</taxon>
        <taxon>Pseudomonadati</taxon>
        <taxon>Pseudomonadota</taxon>
        <taxon>Betaproteobacteria</taxon>
        <taxon>Burkholderiales</taxon>
        <taxon>Burkholderiaceae</taxon>
        <taxon>Cupriavidus</taxon>
    </lineage>
</organism>
<dbReference type="PANTHER" id="PTHR34047:SF7">
    <property type="entry name" value="RNA-DIRECTED DNA POLYMERASE"/>
    <property type="match status" value="1"/>
</dbReference>
<keyword evidence="6 13" id="KW-0695">RNA-directed DNA polymerase</keyword>
<feature type="compositionally biased region" description="Basic and acidic residues" evidence="10">
    <location>
        <begin position="505"/>
        <end position="535"/>
    </location>
</feature>
<dbReference type="GO" id="GO:0003964">
    <property type="term" value="F:RNA-directed DNA polymerase activity"/>
    <property type="evidence" value="ECO:0007669"/>
    <property type="project" value="UniProtKB-KW"/>
</dbReference>
<sequence length="634" mass="69942">MSAPQPTRADLIERIRASSKDAVVLAEMQRLGFWPHDEAQPQPAAGFIEHEAALMKELATLQESLRLKGDPETALRAMRKERLDAARAQREQNARAREQRRHERALQWHAARQTQVVYLGAGASAGLQQPASADHARLAGHGLPALYSPQALAQAMGIDLAELKFLSYHREVARSTHYRRFTLPKKTGGERLISAPMPRLKRAQYWVLENILAKVAAHQAAHGFLPARSIVSNAQPHCGQDVVINLDVKDFFPSIAFGRIKGVFMHLGYPEAVATVLALLCSENRCDELLVDGQRYFVGGKARERVLPQGAPTSPMLTNLLCRRLDRRLAGVAHALGFAYTRYADDLSFSASGEASQRVGMLLRRVRWTLREEGFTPHPDKERVMRKGARQEVTGVVVNDGAGVSRRKRRALRAALHRAQRSGVEQATWEGEPASRDRLLGYAHFVRNVNAAQGQALVEAARALPVGPATTASTAAAVGFRWLSAQGKAPERAAGPWWTPAPRPEPARQRTDGEMREERAARRRAAAEERQRAEAEALPATPGVERRAADPVGEGDVQTAAADDAAMPPSRMRGIYWLQMIVVWLTGAVTRSNLVTLAGLVYLVAAYYLRRQRWKPFLVVLAGIASVSYLLRGD</sequence>
<dbReference type="PANTHER" id="PTHR34047">
    <property type="entry name" value="NUCLEAR INTRON MATURASE 1, MITOCHONDRIAL-RELATED"/>
    <property type="match status" value="1"/>
</dbReference>